<dbReference type="Proteomes" id="UP000325466">
    <property type="component" value="Unassembled WGS sequence"/>
</dbReference>
<proteinExistence type="predicted"/>
<feature type="transmembrane region" description="Helical" evidence="1">
    <location>
        <begin position="25"/>
        <end position="52"/>
    </location>
</feature>
<keyword evidence="4" id="KW-1185">Reference proteome</keyword>
<evidence type="ECO:0000313" key="3">
    <source>
        <dbReference type="EMBL" id="UYF96098.1"/>
    </source>
</evidence>
<keyword evidence="1" id="KW-1133">Transmembrane helix</keyword>
<evidence type="ECO:0000313" key="4">
    <source>
        <dbReference type="Proteomes" id="UP000325466"/>
    </source>
</evidence>
<evidence type="ECO:0000313" key="2">
    <source>
        <dbReference type="EMBL" id="GES34964.1"/>
    </source>
</evidence>
<dbReference type="Proteomes" id="UP001163947">
    <property type="component" value="Chromosome"/>
</dbReference>
<protein>
    <submittedName>
        <fullName evidence="3">Uncharacterized protein</fullName>
    </submittedName>
</protein>
<keyword evidence="1" id="KW-0472">Membrane</keyword>
<name>A0AA46NXJ8_9NOCA</name>
<keyword evidence="1" id="KW-0812">Transmembrane</keyword>
<dbReference type="EMBL" id="CP106982">
    <property type="protein sequence ID" value="UYF96098.1"/>
    <property type="molecule type" value="Genomic_DNA"/>
</dbReference>
<organism evidence="3 5">
    <name type="scientific">Rhodococcus aetherivorans</name>
    <dbReference type="NCBI Taxonomy" id="191292"/>
    <lineage>
        <taxon>Bacteria</taxon>
        <taxon>Bacillati</taxon>
        <taxon>Actinomycetota</taxon>
        <taxon>Actinomycetes</taxon>
        <taxon>Mycobacteriales</taxon>
        <taxon>Nocardiaceae</taxon>
        <taxon>Rhodococcus</taxon>
    </lineage>
</organism>
<reference evidence="2 4" key="1">
    <citation type="journal article" date="2018" name="Biodegradation">
        <title>1,4-Dioxane degradation characteristics of Rhodococcus aetherivorans JCM 14343.</title>
        <authorList>
            <person name="Inoue D."/>
            <person name="Tsunoda T."/>
            <person name="Yamamoto N."/>
            <person name="Ike M."/>
            <person name="Sei K."/>
        </authorList>
    </citation>
    <scope>NUCLEOTIDE SEQUENCE [LARGE SCALE GENOMIC DNA]</scope>
    <source>
        <strain evidence="2 4">JCM 14343</strain>
    </source>
</reference>
<gene>
    <name evidence="3" type="ORF">OCS65_10250</name>
    <name evidence="2" type="ORF">RAJCM14343_0208</name>
</gene>
<dbReference type="GeneID" id="83620801"/>
<evidence type="ECO:0000313" key="5">
    <source>
        <dbReference type="Proteomes" id="UP001163947"/>
    </source>
</evidence>
<dbReference type="AlphaFoldDB" id="A0AA46NXJ8"/>
<reference evidence="2" key="2">
    <citation type="submission" date="2019-10" db="EMBL/GenBank/DDBJ databases">
        <title>Draft genome sequence of Rhodococcus aetherivorans JCM 14343.</title>
        <authorList>
            <person name="Inoue D."/>
            <person name="Nakazawa M."/>
            <person name="Yamamoto N."/>
            <person name="Sei K."/>
            <person name="Ike M."/>
        </authorList>
    </citation>
    <scope>NUCLEOTIDE SEQUENCE</scope>
    <source>
        <strain evidence="2">JCM 14343</strain>
    </source>
</reference>
<accession>A0AA46NXJ8</accession>
<dbReference type="EMBL" id="BLAH01000006">
    <property type="protein sequence ID" value="GES34964.1"/>
    <property type="molecule type" value="Genomic_DNA"/>
</dbReference>
<dbReference type="RefSeq" id="WP_051446102.1">
    <property type="nucleotide sequence ID" value="NZ_BAAAYP010000045.1"/>
</dbReference>
<reference evidence="3" key="3">
    <citation type="submission" date="2022-09" db="EMBL/GenBank/DDBJ databases">
        <title>The genome sequence of Rhodococcus aetherivorans N1.</title>
        <authorList>
            <person name="Jiang W."/>
        </authorList>
    </citation>
    <scope>NUCLEOTIDE SEQUENCE</scope>
    <source>
        <strain evidence="3">N1</strain>
    </source>
</reference>
<evidence type="ECO:0000256" key="1">
    <source>
        <dbReference type="SAM" id="Phobius"/>
    </source>
</evidence>
<sequence length="75" mass="7561">MQGKAVGDEDALVLQPLSIAVLDGLWVGSGITVGIWVFGSLLWTVVVVLVCAGTHAVGCRTRGGGGADRVEATGP</sequence>